<reference evidence="1 2" key="1">
    <citation type="submission" date="2013-09" db="EMBL/GenBank/DDBJ databases">
        <title>Genome sequencing of Phaeobacter antarcticus sp. nov. SM1211.</title>
        <authorList>
            <person name="Zhang X.-Y."/>
            <person name="Liu C."/>
            <person name="Chen X.-L."/>
            <person name="Xie B.-B."/>
            <person name="Qin Q.-L."/>
            <person name="Rong J.-C."/>
            <person name="Zhang Y.-Z."/>
        </authorList>
    </citation>
    <scope>NUCLEOTIDE SEQUENCE [LARGE SCALE GENOMIC DNA]</scope>
    <source>
        <strain evidence="1 2">SM1211</strain>
    </source>
</reference>
<accession>A0A2G8RIL9</accession>
<protein>
    <submittedName>
        <fullName evidence="1">Uncharacterized protein</fullName>
    </submittedName>
</protein>
<organism evidence="1 2">
    <name type="scientific">Puniceibacterium antarcticum</name>
    <dbReference type="NCBI Taxonomy" id="1206336"/>
    <lineage>
        <taxon>Bacteria</taxon>
        <taxon>Pseudomonadati</taxon>
        <taxon>Pseudomonadota</taxon>
        <taxon>Alphaproteobacteria</taxon>
        <taxon>Rhodobacterales</taxon>
        <taxon>Paracoccaceae</taxon>
        <taxon>Puniceibacterium</taxon>
    </lineage>
</organism>
<dbReference type="Proteomes" id="UP000231259">
    <property type="component" value="Unassembled WGS sequence"/>
</dbReference>
<dbReference type="Gene3D" id="2.40.360.10">
    <property type="entry name" value="YmcC-like"/>
    <property type="match status" value="1"/>
</dbReference>
<name>A0A2G8RIL9_9RHOB</name>
<comment type="caution">
    <text evidence="1">The sequence shown here is derived from an EMBL/GenBank/DDBJ whole genome shotgun (WGS) entry which is preliminary data.</text>
</comment>
<proteinExistence type="predicted"/>
<dbReference type="SUPFAM" id="SSF159270">
    <property type="entry name" value="YmcC-like"/>
    <property type="match status" value="1"/>
</dbReference>
<evidence type="ECO:0000313" key="2">
    <source>
        <dbReference type="Proteomes" id="UP000231259"/>
    </source>
</evidence>
<gene>
    <name evidence="1" type="ORF">P775_04550</name>
</gene>
<dbReference type="InterPro" id="IPR023373">
    <property type="entry name" value="YmcC_sf"/>
</dbReference>
<dbReference type="AlphaFoldDB" id="A0A2G8RIL9"/>
<sequence length="106" mass="11610">MTTDLGNVTAAMRGETDSAVRIHRYLNGEDGIDALAFVCTYSRQNDVAVATLAGNFRTLRLTENCTGPTITFENHYWLGRSGLPIKSVQWVGPNVGYAEIEQTTAQ</sequence>
<dbReference type="InterPro" id="IPR021308">
    <property type="entry name" value="GfcB"/>
</dbReference>
<keyword evidence="2" id="KW-1185">Reference proteome</keyword>
<evidence type="ECO:0000313" key="1">
    <source>
        <dbReference type="EMBL" id="PIL21434.1"/>
    </source>
</evidence>
<dbReference type="EMBL" id="AWWI01000040">
    <property type="protein sequence ID" value="PIL21434.1"/>
    <property type="molecule type" value="Genomic_DNA"/>
</dbReference>
<dbReference type="Pfam" id="PF11102">
    <property type="entry name" value="YjbF"/>
    <property type="match status" value="1"/>
</dbReference>